<feature type="region of interest" description="Disordered" evidence="1">
    <location>
        <begin position="130"/>
        <end position="156"/>
    </location>
</feature>
<reference evidence="3" key="1">
    <citation type="submission" date="2022-08" db="UniProtKB">
        <authorList>
            <consortium name="EnsemblMetazoa"/>
        </authorList>
    </citation>
    <scope>IDENTIFICATION</scope>
    <source>
        <strain evidence="3">05x7-T-G4-1.051#20</strain>
    </source>
</reference>
<evidence type="ECO:0000313" key="3">
    <source>
        <dbReference type="EnsemblMetazoa" id="G1983.1:cds"/>
    </source>
</evidence>
<sequence length="424" mass="47359">MNMQPVLSFFTILCLLNDSVSWGFKLALFPTSNENLTVEMSQIPEDVIAHESFIDDVIVPAINNGDDNANRADGSRPSPVTKHTVSRNFRGQHEEVKKNAPKIIKLLSTSDVRVKRSTAFESTRGAEMMQDSAVTMTSDSSTRRSSDFTETPGLSLNVSKSETNLTSENANLFNTMQTLPPSENVSNNLTAGTVTATETTTKSSVNQNNSESNPNDCPLRIYTAGSGVITGSKIYGLPCPDNKPPGKDQGYVRHILQRIQEFLAKSVHFTSQLLSKISEIIRSDSLIEKLKQEDFKCYASENMLENETTAENLTVELHTSLLKSYALLDLAIKKRCQNETVRYDNICVDVQQLRKSVKGLLCGIENFSVLKGIDIVDFPLYSSPDDDGFQHLSFELHMYLHVNQVYNFLRNFSSNETWSKLWSL</sequence>
<organism evidence="3 4">
    <name type="scientific">Magallana gigas</name>
    <name type="common">Pacific oyster</name>
    <name type="synonym">Crassostrea gigas</name>
    <dbReference type="NCBI Taxonomy" id="29159"/>
    <lineage>
        <taxon>Eukaryota</taxon>
        <taxon>Metazoa</taxon>
        <taxon>Spiralia</taxon>
        <taxon>Lophotrochozoa</taxon>
        <taxon>Mollusca</taxon>
        <taxon>Bivalvia</taxon>
        <taxon>Autobranchia</taxon>
        <taxon>Pteriomorphia</taxon>
        <taxon>Ostreida</taxon>
        <taxon>Ostreoidea</taxon>
        <taxon>Ostreidae</taxon>
        <taxon>Magallana</taxon>
    </lineage>
</organism>
<dbReference type="OrthoDB" id="6214319at2759"/>
<evidence type="ECO:0000256" key="2">
    <source>
        <dbReference type="SAM" id="SignalP"/>
    </source>
</evidence>
<feature type="region of interest" description="Disordered" evidence="1">
    <location>
        <begin position="65"/>
        <end position="85"/>
    </location>
</feature>
<dbReference type="Proteomes" id="UP000005408">
    <property type="component" value="Unassembled WGS sequence"/>
</dbReference>
<feature type="signal peptide" evidence="2">
    <location>
        <begin position="1"/>
        <end position="21"/>
    </location>
</feature>
<evidence type="ECO:0000256" key="1">
    <source>
        <dbReference type="SAM" id="MobiDB-lite"/>
    </source>
</evidence>
<feature type="chain" id="PRO_5036467552" evidence="2">
    <location>
        <begin position="22"/>
        <end position="424"/>
    </location>
</feature>
<protein>
    <submittedName>
        <fullName evidence="3">Uncharacterized protein</fullName>
    </submittedName>
</protein>
<name>A0A8W8JKL5_MAGGI</name>
<dbReference type="AlphaFoldDB" id="A0A8W8JKL5"/>
<keyword evidence="4" id="KW-1185">Reference proteome</keyword>
<keyword evidence="2" id="KW-0732">Signal</keyword>
<accession>A0A8W8JKL5</accession>
<proteinExistence type="predicted"/>
<dbReference type="EnsemblMetazoa" id="G1983.1">
    <property type="protein sequence ID" value="G1983.1:cds"/>
    <property type="gene ID" value="G1983"/>
</dbReference>
<evidence type="ECO:0000313" key="4">
    <source>
        <dbReference type="Proteomes" id="UP000005408"/>
    </source>
</evidence>